<evidence type="ECO:0000313" key="6">
    <source>
        <dbReference type="Proteomes" id="UP000186857"/>
    </source>
</evidence>
<dbReference type="EMBL" id="MSKJ01000001">
    <property type="protein sequence ID" value="OLO46339.1"/>
    <property type="molecule type" value="Genomic_DNA"/>
</dbReference>
<dbReference type="InterPro" id="IPR029052">
    <property type="entry name" value="Metallo-depent_PP-like"/>
</dbReference>
<keyword evidence="2" id="KW-1133">Transmembrane helix</keyword>
<evidence type="ECO:0000313" key="5">
    <source>
        <dbReference type="EMBL" id="OLO46339.1"/>
    </source>
</evidence>
<dbReference type="InterPro" id="IPR008334">
    <property type="entry name" value="5'-Nucleotdase_C"/>
</dbReference>
<feature type="chain" id="PRO_5038390682" evidence="3">
    <location>
        <begin position="30"/>
        <end position="861"/>
    </location>
</feature>
<accession>A0A1Q8VE09</accession>
<dbReference type="Gene3D" id="3.90.780.10">
    <property type="entry name" value="5'-Nucleotidase, C-terminal domain"/>
    <property type="match status" value="1"/>
</dbReference>
<evidence type="ECO:0000259" key="4">
    <source>
        <dbReference type="Pfam" id="PF02872"/>
    </source>
</evidence>
<proteinExistence type="predicted"/>
<dbReference type="Pfam" id="PF02872">
    <property type="entry name" value="5_nucleotid_C"/>
    <property type="match status" value="1"/>
</dbReference>
<evidence type="ECO:0000256" key="3">
    <source>
        <dbReference type="SAM" id="SignalP"/>
    </source>
</evidence>
<dbReference type="GO" id="GO:0008768">
    <property type="term" value="F:UDP-sugar diphosphatase activity"/>
    <property type="evidence" value="ECO:0007669"/>
    <property type="project" value="TreeGrafter"/>
</dbReference>
<protein>
    <submittedName>
        <fullName evidence="5">Bifunctional metallophosphatase/5'-nucleotidase</fullName>
    </submittedName>
</protein>
<comment type="caution">
    <text evidence="5">The sequence shown here is derived from an EMBL/GenBank/DDBJ whole genome shotgun (WGS) entry which is preliminary data.</text>
</comment>
<gene>
    <name evidence="5" type="ORF">BKH29_00440</name>
</gene>
<feature type="domain" description="5'-Nucleotidase C-terminal" evidence="4">
    <location>
        <begin position="388"/>
        <end position="552"/>
    </location>
</feature>
<organism evidence="5 6">
    <name type="scientific">Actinomyces oris</name>
    <dbReference type="NCBI Taxonomy" id="544580"/>
    <lineage>
        <taxon>Bacteria</taxon>
        <taxon>Bacillati</taxon>
        <taxon>Actinomycetota</taxon>
        <taxon>Actinomycetes</taxon>
        <taxon>Actinomycetales</taxon>
        <taxon>Actinomycetaceae</taxon>
        <taxon>Actinomyces</taxon>
    </lineage>
</organism>
<dbReference type="Gene3D" id="3.60.21.10">
    <property type="match status" value="1"/>
</dbReference>
<dbReference type="GO" id="GO:0008253">
    <property type="term" value="F:5'-nucleotidase activity"/>
    <property type="evidence" value="ECO:0007669"/>
    <property type="project" value="TreeGrafter"/>
</dbReference>
<evidence type="ECO:0000256" key="2">
    <source>
        <dbReference type="SAM" id="Phobius"/>
    </source>
</evidence>
<name>A0A1Q8VE09_9ACTO</name>
<keyword evidence="2" id="KW-0472">Membrane</keyword>
<feature type="signal peptide" evidence="3">
    <location>
        <begin position="1"/>
        <end position="29"/>
    </location>
</feature>
<sequence>MRLISRRRGRVCVAFSALALASLSPLSAAAPFGTAPAQGAGLPDVAVPLDSPDGGVPIDLVGISDLHGYIETTFHKNPETGEVDLNNVENPGVTSLACHLSRAYRANPNALFVSSGDNIGSSYYLSSYMDDEGTLDVLERFRMDVSALGVHELDHGLGDLEGRVLPYATFPILAANVSGSDALSAEGDGRGVFIKEVDGVRVGFIGVVTDELPKLVSSSTRAQFTVAPAVATANARAAELKDGDPANGEADVVVVLSHEDAASTATGFSKNVDAVVAGRSHVSYAQTVTGVEGNEIAVVQPDHYGLKLGMIRLNYDRDTKKVSVVNVENRDLRQEYCHENDFGGVNIFSYKRYNKMMDLGAARAVAQLGTDYLRGSDGVTPGAHTGTESTAADLVAESYRYWLADIDPMEQPPASTHYVGVVRADDLKADFRYKSTGNYHGEVPADQVDGLFTVDEVRNVSPDDKVMGYLTMTGAELKGLIAQQWRPGADPAAVQLGLSANVDVIVNSAAQTEDGAAPSIREVRVDGQVLADTDTVVVASTQELLTGGAGFTLPHGRGVVNVGSLGRDITTNYLASFNQQILKPSYAKRQVGMSATPKPGQAGTVTVTMDSLAYTHPTEQVLGARRVRAVSGDKEFFSQNIDLTVDRSGPTTGQASFDLTVPADAPTGACRSAEATTCRWVTLESVDGVGRVLNSFYVEVPADANPAATPSATASAGPSAASSTPSSTPGAQPTPSSTSGAGPSAGATATTSAAPGAKTAPSASAAPSGGAVPDGKATASPGGGSADGATVPVGGAGGLPAATSGASAAAREARGAGGGHPIGGSGAWPLARTGTSLSAGVVALTLIVGGYLILRRRRQID</sequence>
<feature type="compositionally biased region" description="Low complexity" evidence="1">
    <location>
        <begin position="787"/>
        <end position="810"/>
    </location>
</feature>
<feature type="region of interest" description="Disordered" evidence="1">
    <location>
        <begin position="706"/>
        <end position="820"/>
    </location>
</feature>
<dbReference type="InterPro" id="IPR036907">
    <property type="entry name" value="5'-Nucleotdase_C_sf"/>
</dbReference>
<evidence type="ECO:0000256" key="1">
    <source>
        <dbReference type="SAM" id="MobiDB-lite"/>
    </source>
</evidence>
<dbReference type="PANTHER" id="PTHR11575:SF24">
    <property type="entry name" value="5'-NUCLEOTIDASE"/>
    <property type="match status" value="1"/>
</dbReference>
<dbReference type="GO" id="GO:0030288">
    <property type="term" value="C:outer membrane-bounded periplasmic space"/>
    <property type="evidence" value="ECO:0007669"/>
    <property type="project" value="TreeGrafter"/>
</dbReference>
<dbReference type="SUPFAM" id="SSF55816">
    <property type="entry name" value="5'-nucleotidase (syn. UDP-sugar hydrolase), C-terminal domain"/>
    <property type="match status" value="1"/>
</dbReference>
<reference evidence="5 6" key="1">
    <citation type="submission" date="2016-12" db="EMBL/GenBank/DDBJ databases">
        <title>Genomic Comparison of strains in the 'Actinomyces naeslundii' Group.</title>
        <authorList>
            <person name="Mughal S.R."/>
            <person name="Do T."/>
            <person name="Gilbert S.C."/>
            <person name="Witherden E.A."/>
            <person name="Didelot X."/>
            <person name="Beighton D."/>
        </authorList>
    </citation>
    <scope>NUCLEOTIDE SEQUENCE [LARGE SCALE GENOMIC DNA]</scope>
    <source>
        <strain evidence="5 6">CCUG 33920</strain>
    </source>
</reference>
<dbReference type="SUPFAM" id="SSF56300">
    <property type="entry name" value="Metallo-dependent phosphatases"/>
    <property type="match status" value="1"/>
</dbReference>
<feature type="transmembrane region" description="Helical" evidence="2">
    <location>
        <begin position="837"/>
        <end position="854"/>
    </location>
</feature>
<dbReference type="InterPro" id="IPR006179">
    <property type="entry name" value="5_nucleotidase/apyrase"/>
</dbReference>
<dbReference type="GO" id="GO:0009166">
    <property type="term" value="P:nucleotide catabolic process"/>
    <property type="evidence" value="ECO:0007669"/>
    <property type="project" value="InterPro"/>
</dbReference>
<dbReference type="AlphaFoldDB" id="A0A1Q8VE09"/>
<feature type="compositionally biased region" description="Low complexity" evidence="1">
    <location>
        <begin position="706"/>
        <end position="771"/>
    </location>
</feature>
<keyword evidence="3" id="KW-0732">Signal</keyword>
<dbReference type="Proteomes" id="UP000186857">
    <property type="component" value="Unassembled WGS sequence"/>
</dbReference>
<keyword evidence="2" id="KW-0812">Transmembrane</keyword>
<dbReference type="PANTHER" id="PTHR11575">
    <property type="entry name" value="5'-NUCLEOTIDASE-RELATED"/>
    <property type="match status" value="1"/>
</dbReference>